<comment type="caution">
    <text evidence="1">The sequence shown here is derived from an EMBL/GenBank/DDBJ whole genome shotgun (WGS) entry which is preliminary data.</text>
</comment>
<dbReference type="RefSeq" id="WP_314016722.1">
    <property type="nucleotide sequence ID" value="NZ_JAVTTP010000001.1"/>
</dbReference>
<gene>
    <name evidence="1" type="ORF">RQM65_17420</name>
</gene>
<organism evidence="1 2">
    <name type="scientific">Pricia mediterranea</name>
    <dbReference type="NCBI Taxonomy" id="3076079"/>
    <lineage>
        <taxon>Bacteria</taxon>
        <taxon>Pseudomonadati</taxon>
        <taxon>Bacteroidota</taxon>
        <taxon>Flavobacteriia</taxon>
        <taxon>Flavobacteriales</taxon>
        <taxon>Flavobacteriaceae</taxon>
        <taxon>Pricia</taxon>
    </lineage>
</organism>
<dbReference type="Proteomes" id="UP001250656">
    <property type="component" value="Unassembled WGS sequence"/>
</dbReference>
<proteinExistence type="predicted"/>
<accession>A0ABU3L9V6</accession>
<evidence type="ECO:0000313" key="2">
    <source>
        <dbReference type="Proteomes" id="UP001250656"/>
    </source>
</evidence>
<evidence type="ECO:0000313" key="1">
    <source>
        <dbReference type="EMBL" id="MDT7830452.1"/>
    </source>
</evidence>
<sequence length="145" mass="17142">MLLFQTSVLKNYLSQQDRTAVEKAYRRYSKYFLNPEIQENIRSSKEEGMPSKKLTAWYNLSTKQFLQELNKAINSENRIRRKAARPEVENLGLEQEAEWSRYFKTQQEKVFNLQNEISQTNKVLNTMIHDLYGLTEEEIAIVEAS</sequence>
<protein>
    <recommendedName>
        <fullName evidence="3">Transposase</fullName>
    </recommendedName>
</protein>
<dbReference type="EMBL" id="JAVTTP010000001">
    <property type="protein sequence ID" value="MDT7830452.1"/>
    <property type="molecule type" value="Genomic_DNA"/>
</dbReference>
<name>A0ABU3L9V6_9FLAO</name>
<evidence type="ECO:0008006" key="3">
    <source>
        <dbReference type="Google" id="ProtNLM"/>
    </source>
</evidence>
<reference evidence="1 2" key="1">
    <citation type="submission" date="2023-09" db="EMBL/GenBank/DDBJ databases">
        <title>Novel taxa isolated from Blanes Bay.</title>
        <authorList>
            <person name="Rey-Velasco X."/>
            <person name="Lucena T."/>
        </authorList>
    </citation>
    <scope>NUCLEOTIDE SEQUENCE [LARGE SCALE GENOMIC DNA]</scope>
    <source>
        <strain evidence="1 2">S334</strain>
    </source>
</reference>
<keyword evidence="2" id="KW-1185">Reference proteome</keyword>